<dbReference type="InterPro" id="IPR005828">
    <property type="entry name" value="MFS_sugar_transport-like"/>
</dbReference>
<feature type="domain" description="Major facilitator superfamily (MFS) profile" evidence="6">
    <location>
        <begin position="65"/>
        <end position="520"/>
    </location>
</feature>
<dbReference type="AlphaFoldDB" id="A0A0N5A0F0"/>
<name>A0A0N5A0F0_PARTI</name>
<feature type="transmembrane region" description="Helical" evidence="5">
    <location>
        <begin position="142"/>
        <end position="159"/>
    </location>
</feature>
<feature type="transmembrane region" description="Helical" evidence="5">
    <location>
        <begin position="49"/>
        <end position="76"/>
    </location>
</feature>
<proteinExistence type="predicted"/>
<feature type="transmembrane region" description="Helical" evidence="5">
    <location>
        <begin position="340"/>
        <end position="362"/>
    </location>
</feature>
<evidence type="ECO:0000259" key="6">
    <source>
        <dbReference type="PROSITE" id="PS50850"/>
    </source>
</evidence>
<keyword evidence="3 5" id="KW-1133">Transmembrane helix</keyword>
<dbReference type="GO" id="GO:0022857">
    <property type="term" value="F:transmembrane transporter activity"/>
    <property type="evidence" value="ECO:0007669"/>
    <property type="project" value="InterPro"/>
</dbReference>
<feature type="transmembrane region" description="Helical" evidence="5">
    <location>
        <begin position="171"/>
        <end position="188"/>
    </location>
</feature>
<dbReference type="Pfam" id="PF00083">
    <property type="entry name" value="Sugar_tr"/>
    <property type="match status" value="1"/>
</dbReference>
<evidence type="ECO:0000256" key="1">
    <source>
        <dbReference type="ARBA" id="ARBA00004141"/>
    </source>
</evidence>
<feature type="transmembrane region" description="Helical" evidence="5">
    <location>
        <begin position="368"/>
        <end position="386"/>
    </location>
</feature>
<dbReference type="InterPro" id="IPR036259">
    <property type="entry name" value="MFS_trans_sf"/>
</dbReference>
<feature type="transmembrane region" description="Helical" evidence="5">
    <location>
        <begin position="493"/>
        <end position="516"/>
    </location>
</feature>
<dbReference type="Proteomes" id="UP000038045">
    <property type="component" value="Unplaced"/>
</dbReference>
<feature type="transmembrane region" description="Helical" evidence="5">
    <location>
        <begin position="194"/>
        <end position="217"/>
    </location>
</feature>
<keyword evidence="2 5" id="KW-0812">Transmembrane</keyword>
<reference evidence="8" key="1">
    <citation type="submission" date="2017-02" db="UniProtKB">
        <authorList>
            <consortium name="WormBaseParasite"/>
        </authorList>
    </citation>
    <scope>IDENTIFICATION</scope>
</reference>
<accession>A0A0N5A0F0</accession>
<feature type="transmembrane region" description="Helical" evidence="5">
    <location>
        <begin position="467"/>
        <end position="487"/>
    </location>
</feature>
<evidence type="ECO:0000256" key="2">
    <source>
        <dbReference type="ARBA" id="ARBA00022692"/>
    </source>
</evidence>
<dbReference type="STRING" id="131310.A0A0N5A0F0"/>
<feature type="transmembrane region" description="Helical" evidence="5">
    <location>
        <begin position="252"/>
        <end position="270"/>
    </location>
</feature>
<comment type="subcellular location">
    <subcellularLocation>
        <location evidence="1">Membrane</location>
        <topology evidence="1">Multi-pass membrane protein</topology>
    </subcellularLocation>
</comment>
<organism evidence="7 8">
    <name type="scientific">Parastrongyloides trichosuri</name>
    <name type="common">Possum-specific nematode worm</name>
    <dbReference type="NCBI Taxonomy" id="131310"/>
    <lineage>
        <taxon>Eukaryota</taxon>
        <taxon>Metazoa</taxon>
        <taxon>Ecdysozoa</taxon>
        <taxon>Nematoda</taxon>
        <taxon>Chromadorea</taxon>
        <taxon>Rhabditida</taxon>
        <taxon>Tylenchina</taxon>
        <taxon>Panagrolaimomorpha</taxon>
        <taxon>Strongyloidoidea</taxon>
        <taxon>Strongyloididae</taxon>
        <taxon>Parastrongyloides</taxon>
    </lineage>
</organism>
<dbReference type="InterPro" id="IPR020846">
    <property type="entry name" value="MFS_dom"/>
</dbReference>
<sequence length="561" mass="64706">MNIKINDGESIKDECNENLDLLEPISNELNMIVNDEKANESNYGDFQHLGLYIIGVLIIYEFLLLFLMGNITYLIFGASVPRIIGCIGSNKNYTFIENGCRNLMEIQKNESCIPILDSQFESLQVEFNIQCNEADNVKKYSAFLQMLAMMVGATFGGQLSDSFGRVKTMKYCLIVAIICSFLTSYASTIEVFNIYRFIGSIFIGAKSSVLHVLLLEYLPKQHRVWVSTVLSFSPNYIIFSLMAYYAQNWRNLMFILSFVGLIALILVHFIKEPVRWLIQKGKLDKARETMLFIEKWSGRLNGDIEKKIFDYINEESIKQEENQRIKRNYTFKHLFVTWKLMAFSLFFGYSALVACFINYALIFNFERISGSIYINTAYLGLIRWFFNISVGGLDFYVKWFGRKTCHTLAMCTIIFTLTIVLLNNYFPLPHPYIVRFATLFAISMTSQIFIANSVAQTELFPTSIRNLAVSFQAIFARIGSIAAPFLFSFQSYWVGLPHTIMVLLAMIDLTALWILIPETKGDRLQDYLPEKDEWIFGRKSRELKLLRVNTSENQKFAKNNI</sequence>
<dbReference type="SUPFAM" id="SSF103473">
    <property type="entry name" value="MFS general substrate transporter"/>
    <property type="match status" value="1"/>
</dbReference>
<evidence type="ECO:0000256" key="5">
    <source>
        <dbReference type="SAM" id="Phobius"/>
    </source>
</evidence>
<feature type="transmembrane region" description="Helical" evidence="5">
    <location>
        <begin position="432"/>
        <end position="455"/>
    </location>
</feature>
<keyword evidence="4 5" id="KW-0472">Membrane</keyword>
<evidence type="ECO:0000256" key="3">
    <source>
        <dbReference type="ARBA" id="ARBA00022989"/>
    </source>
</evidence>
<dbReference type="GO" id="GO:0016020">
    <property type="term" value="C:membrane"/>
    <property type="evidence" value="ECO:0007669"/>
    <property type="project" value="UniProtKB-SubCell"/>
</dbReference>
<feature type="transmembrane region" description="Helical" evidence="5">
    <location>
        <begin position="224"/>
        <end position="246"/>
    </location>
</feature>
<feature type="transmembrane region" description="Helical" evidence="5">
    <location>
        <begin position="407"/>
        <end position="426"/>
    </location>
</feature>
<dbReference type="PANTHER" id="PTHR24064">
    <property type="entry name" value="SOLUTE CARRIER FAMILY 22 MEMBER"/>
    <property type="match status" value="1"/>
</dbReference>
<protein>
    <submittedName>
        <fullName evidence="8">MFS domain-containing protein</fullName>
    </submittedName>
</protein>
<dbReference type="PROSITE" id="PS50850">
    <property type="entry name" value="MFS"/>
    <property type="match status" value="1"/>
</dbReference>
<evidence type="ECO:0000256" key="4">
    <source>
        <dbReference type="ARBA" id="ARBA00023136"/>
    </source>
</evidence>
<evidence type="ECO:0000313" key="8">
    <source>
        <dbReference type="WBParaSite" id="PTRK_0001489700.1"/>
    </source>
</evidence>
<keyword evidence="7" id="KW-1185">Reference proteome</keyword>
<dbReference type="Gene3D" id="1.20.1250.20">
    <property type="entry name" value="MFS general substrate transporter like domains"/>
    <property type="match status" value="1"/>
</dbReference>
<dbReference type="WBParaSite" id="PTRK_0001489700.1">
    <property type="protein sequence ID" value="PTRK_0001489700.1"/>
    <property type="gene ID" value="PTRK_0001489700"/>
</dbReference>
<evidence type="ECO:0000313" key="7">
    <source>
        <dbReference type="Proteomes" id="UP000038045"/>
    </source>
</evidence>